<dbReference type="AlphaFoldDB" id="A0AAN8ILX7"/>
<evidence type="ECO:0000313" key="3">
    <source>
        <dbReference type="Proteomes" id="UP001331761"/>
    </source>
</evidence>
<protein>
    <submittedName>
        <fullName evidence="2">Uncharacterized protein</fullName>
    </submittedName>
</protein>
<feature type="transmembrane region" description="Helical" evidence="1">
    <location>
        <begin position="35"/>
        <end position="54"/>
    </location>
</feature>
<gene>
    <name evidence="2" type="ORF">GCK32_017556</name>
</gene>
<feature type="transmembrane region" description="Helical" evidence="1">
    <location>
        <begin position="108"/>
        <end position="128"/>
    </location>
</feature>
<organism evidence="2 3">
    <name type="scientific">Trichostrongylus colubriformis</name>
    <name type="common">Black scour worm</name>
    <dbReference type="NCBI Taxonomy" id="6319"/>
    <lineage>
        <taxon>Eukaryota</taxon>
        <taxon>Metazoa</taxon>
        <taxon>Ecdysozoa</taxon>
        <taxon>Nematoda</taxon>
        <taxon>Chromadorea</taxon>
        <taxon>Rhabditida</taxon>
        <taxon>Rhabditina</taxon>
        <taxon>Rhabditomorpha</taxon>
        <taxon>Strongyloidea</taxon>
        <taxon>Trichostrongylidae</taxon>
        <taxon>Trichostrongylus</taxon>
    </lineage>
</organism>
<evidence type="ECO:0000256" key="1">
    <source>
        <dbReference type="SAM" id="Phobius"/>
    </source>
</evidence>
<comment type="caution">
    <text evidence="2">The sequence shown here is derived from an EMBL/GenBank/DDBJ whole genome shotgun (WGS) entry which is preliminary data.</text>
</comment>
<dbReference type="EMBL" id="WIXE01008360">
    <property type="protein sequence ID" value="KAK5979439.1"/>
    <property type="molecule type" value="Genomic_DNA"/>
</dbReference>
<keyword evidence="1" id="KW-0472">Membrane</keyword>
<proteinExistence type="predicted"/>
<accession>A0AAN8ILX7</accession>
<evidence type="ECO:0000313" key="2">
    <source>
        <dbReference type="EMBL" id="KAK5979439.1"/>
    </source>
</evidence>
<feature type="transmembrane region" description="Helical" evidence="1">
    <location>
        <begin position="74"/>
        <end position="93"/>
    </location>
</feature>
<name>A0AAN8ILX7_TRICO</name>
<dbReference type="Proteomes" id="UP001331761">
    <property type="component" value="Unassembled WGS sequence"/>
</dbReference>
<keyword evidence="1" id="KW-1133">Transmembrane helix</keyword>
<keyword evidence="1" id="KW-0812">Transmembrane</keyword>
<reference evidence="2 3" key="1">
    <citation type="submission" date="2019-10" db="EMBL/GenBank/DDBJ databases">
        <title>Assembly and Annotation for the nematode Trichostrongylus colubriformis.</title>
        <authorList>
            <person name="Martin J."/>
        </authorList>
    </citation>
    <scope>NUCLEOTIDE SEQUENCE [LARGE SCALE GENOMIC DNA]</scope>
    <source>
        <strain evidence="2">G859</strain>
        <tissue evidence="2">Whole worm</tissue>
    </source>
</reference>
<sequence>MFLTSYFDPRKQVQDDLYCGISGSTVEGFATFHQFFNLSCQIGGFLASAFAFLFARKITKQANAREINAIRPILVVSFISCIVISSNNIIYILKNVVKLDITKTQQNYVVTYSSAVFQVSKFALYILSGQEFRDCLKRVLNDRSCTEIQRTRPLFMSPTSMKTVVSPKITTVA</sequence>
<keyword evidence="3" id="KW-1185">Reference proteome</keyword>